<sequence length="58" mass="6763">MSSNIRIDITHQELTRSIGISITIPFDDYAQQLFPNEHLREVVNEAMARVLDEAHNRR</sequence>
<keyword evidence="2" id="KW-1185">Reference proteome</keyword>
<name>A0ABZ2GYQ4_9CAUD</name>
<proteinExistence type="predicted"/>
<evidence type="ECO:0000313" key="1">
    <source>
        <dbReference type="EMBL" id="WWO60405.1"/>
    </source>
</evidence>
<evidence type="ECO:0000313" key="2">
    <source>
        <dbReference type="Proteomes" id="UP001362029"/>
    </source>
</evidence>
<dbReference type="Proteomes" id="UP001362029">
    <property type="component" value="Segment"/>
</dbReference>
<reference evidence="1 2" key="1">
    <citation type="submission" date="2024-01" db="EMBL/GenBank/DDBJ databases">
        <title>Novel lytic viruses for Xanthomonas sp. and Stenotrophomonas maltophilia.</title>
        <authorList>
            <person name="Petrzik K."/>
            <person name="Brazdova S."/>
            <person name="Sovova L."/>
            <person name="Neoralova M."/>
        </authorList>
    </citation>
    <scope>NUCLEOTIDE SEQUENCE [LARGE SCALE GENOMIC DNA]</scope>
</reference>
<dbReference type="EMBL" id="PP079417">
    <property type="protein sequence ID" value="WWO60405.1"/>
    <property type="molecule type" value="Genomic_DNA"/>
</dbReference>
<protein>
    <submittedName>
        <fullName evidence="1">Uncharacterized protein</fullName>
    </submittedName>
</protein>
<organism evidence="1 2">
    <name type="scientific">Stenotrophomonas phage SB5</name>
    <dbReference type="NCBI Taxonomy" id="3117469"/>
    <lineage>
        <taxon>Viruses</taxon>
        <taxon>Duplodnaviria</taxon>
        <taxon>Heunggongvirae</taxon>
        <taxon>Uroviricota</taxon>
        <taxon>Caudoviricetes</taxon>
        <taxon>Autographivirales</taxon>
        <taxon>Autonotataviridae</taxon>
        <taxon>Gujervirinae</taxon>
        <taxon>Pradovirus</taxon>
        <taxon>Pradovirus SB5</taxon>
    </lineage>
</organism>
<accession>A0ABZ2GYQ4</accession>